<evidence type="ECO:0000256" key="2">
    <source>
        <dbReference type="ARBA" id="ARBA00023054"/>
    </source>
</evidence>
<protein>
    <recommendedName>
        <fullName evidence="5">Calponin-homology (CH) domain-containing protein</fullName>
    </recommendedName>
</protein>
<dbReference type="EnsemblMetazoa" id="XM_038016553.1">
    <property type="protein sequence ID" value="XP_037872481.1"/>
    <property type="gene ID" value="LOC101742265"/>
</dbReference>
<feature type="compositionally biased region" description="Polar residues" evidence="4">
    <location>
        <begin position="1665"/>
        <end position="1675"/>
    </location>
</feature>
<dbReference type="Pfam" id="PF00307">
    <property type="entry name" value="CH"/>
    <property type="match status" value="1"/>
</dbReference>
<dbReference type="CDD" id="cd21199">
    <property type="entry name" value="CH_CYTS"/>
    <property type="match status" value="1"/>
</dbReference>
<dbReference type="Gene3D" id="1.10.418.10">
    <property type="entry name" value="Calponin-like domain"/>
    <property type="match status" value="1"/>
</dbReference>
<dbReference type="PROSITE" id="PS50021">
    <property type="entry name" value="CH"/>
    <property type="match status" value="1"/>
</dbReference>
<feature type="coiled-coil region" evidence="3">
    <location>
        <begin position="518"/>
        <end position="545"/>
    </location>
</feature>
<reference evidence="6" key="2">
    <citation type="submission" date="2022-06" db="UniProtKB">
        <authorList>
            <consortium name="EnsemblMetazoa"/>
        </authorList>
    </citation>
    <scope>IDENTIFICATION</scope>
    <source>
        <strain evidence="6">p50T (Dazao)</strain>
    </source>
</reference>
<feature type="region of interest" description="Disordered" evidence="4">
    <location>
        <begin position="1665"/>
        <end position="1766"/>
    </location>
</feature>
<feature type="region of interest" description="Disordered" evidence="4">
    <location>
        <begin position="468"/>
        <end position="490"/>
    </location>
</feature>
<feature type="coiled-coil region" evidence="3">
    <location>
        <begin position="367"/>
        <end position="428"/>
    </location>
</feature>
<sequence length="2026" mass="225425">MWTGVRKTRQYQFIVVEEVMQQKAPVVPSNVKLHNQPSSSLSPDARSKKFSANFFKATFSSRSKAVQPATSTQSIDETSKIGSAETKPITRNRPRTATTQESSSKLKLKRSLGVERLSSAKPSIKRLDKPLEPERPLRNKPTTPDPGGPKPTRDANKSEPKVRNVVLQIVKKSHAPLKPPSPPVDTVLPPTLKPKVPEKSLKITKNINNNDVWTSADEKRSFRKRITSLPIRGPSQGKQEATLKGAPSVSSLDSKHHKVAPARDKALKLFGSKEKLHKAHKKKDLGNNNAVLEDPELRESLEYEDGQVGRDYGSAEELGGSVDERGSQEYVSLPVTLNADHMPGFPDVELMPAAPSEASLISGAREIETLRRELEISAMERAQLQARVDELLEKATEADRLRAELDKLKSVEAEREAALERLADENGALRARLRGVAHSPLSDSEKRQLLLAPAPRRMHSSAPASIALAHNGEGDSGEASTPEWDKHSSSSLSEVSVACLQDRILQMEEHHYSTSEELQATLAELADLQSQLADAHADNERLADEKQVLLESLCRQTEKLEDSRTKVDTLQELLLREGIEPVNLVPGDTDQQLFAMLKMSQEERKHLLTKQEQLEEELSQLKTSLEEKTKENEALSERIRSLESSLECSRAESELEAQAARDLAAARQHQVATLSDLLDAAKAKLSEGAGAAAGAAEAEAAAAAARRDAEAHAQRAHALAERLAHAHRQLDRAHSDARKLHDDALVSRNNAKSTISELEFQVEQLRQEKSAMQGEINTLQENISEMQIQVQVATDEKLTLMSRAGEAIARATDFERQLQEARARNAQLTRDRERDEAEWKQFQSDLLMTVRVANDFKTEAQRELERLVSENKIARDRIRLLEDQIHSLKGIDRSESMDSVINCSEDERLLSKDTDLCDSQSDCSSKDVFKNITTRYLSRVHSVSDPPPRDSSIVDQAFRKPNNSDCNNDVTNGLKIEIDNVTTDESNDDEHITSVVSDSEEAGDEVVSPLFHNKELKRQEAVDLFSEKLYRQDAFDNDDLVTMNDTEAVVENFTTNVKSVSQSESGNVIERRNKTAVGTEISGLLNGKPKALSMDSLNPNTEFKEVLKEATSIELFHCGPNESDLSIFTEGSDCVFLSPIEKNNNDSTKNCNFIKEQTETQSLSPYSDLVDYAKDIPVVKAESILPFPYPNDIRMEPTVDILKPLPQTKEQGLRVCTDDKIERDLRKVNEELKLTFKAAIERIIGNNRTKRSCRIKSNSSDTCSVIDVAQYNDYIDGNIAKEVLSSLQSKSVDNEIKDCEQNVNENEKKNFDESTHFPFSSVTEGTIPLVNIINTNDTDNEVKQDKSDDSGVSYHLKINTRDPFRGQAPKIVAVHNAVEPVQRPARKLKTFVSPIKILNGNIDPTSPIIISPVLIQPILLKPNNATQKCIAHHDIKQDKKTVYYDDTDQVLKKEANPSEVKTTEANVKKKGIYQKNTKTKQLPFLSWKHLGSNDDISKEDPKSPIKSSLKSSEMSKNDVGKLTKTPEWLVDNQYYQPVENIPFVINTNLSSSKPVQEEVNIKEDVKHMNTFLPHSRRESEENYYEEIGPVLPTYLDKNVADDDKLTSRNLDDFAFITREEILKVPRKPKKPKKDERQSKLNSDGNLTSIVRELSGVTKSVITLSRSPSANSNKKPSGSIGEIVQSLERKPLEARKPDVPLRKFSLEQKSTRTDSGSLNRDKPYWKTLEHKRLSHPIRSLNDPLPPRPLPMPPRTEEPPPPPPLLSSASLQDIMATAASHRRNKGVSRQDSRLSVKSLIESIENAAKAAKQQSPASTPVNEWPQVQTAANVTPSSGGIKNGVSEPATAAGAGLAAAKPPATRAARPPPAAAEPAANIPDEQRALASLQQKAMESFVRRNSYGDICERKDPLNALQVKNGGSKRNALLKWCQQKTFGYNNIDITNFSSSWNDGLALCALLHSYLGEGRVPYSTLSPHDKRTNFSVAFAAAESVGIPTTLNIQDMIHQERPDWQQVMAYVTSIYKHFET</sequence>
<feature type="region of interest" description="Disordered" evidence="4">
    <location>
        <begin position="276"/>
        <end position="325"/>
    </location>
</feature>
<accession>A0A8R2R4I6</accession>
<dbReference type="PANTHER" id="PTHR23167:SF69">
    <property type="entry name" value="FI18193P1"/>
    <property type="match status" value="1"/>
</dbReference>
<evidence type="ECO:0000256" key="4">
    <source>
        <dbReference type="SAM" id="MobiDB-lite"/>
    </source>
</evidence>
<dbReference type="RefSeq" id="XP_037872481.1">
    <property type="nucleotide sequence ID" value="XM_038016553.2"/>
</dbReference>
<feature type="coiled-coil region" evidence="3">
    <location>
        <begin position="748"/>
        <end position="884"/>
    </location>
</feature>
<dbReference type="Proteomes" id="UP000005204">
    <property type="component" value="Unassembled WGS sequence"/>
</dbReference>
<evidence type="ECO:0000259" key="5">
    <source>
        <dbReference type="PROSITE" id="PS50021"/>
    </source>
</evidence>
<evidence type="ECO:0000256" key="3">
    <source>
        <dbReference type="SAM" id="Coils"/>
    </source>
</evidence>
<feature type="region of interest" description="Disordered" evidence="4">
    <location>
        <begin position="60"/>
        <end position="193"/>
    </location>
</feature>
<feature type="compositionally biased region" description="Pro residues" evidence="4">
    <location>
        <begin position="1742"/>
        <end position="1763"/>
    </location>
</feature>
<dbReference type="InterPro" id="IPR050540">
    <property type="entry name" value="F-actin_Monoox_Mical"/>
</dbReference>
<dbReference type="PANTHER" id="PTHR23167">
    <property type="entry name" value="CALPONIN HOMOLOGY DOMAIN-CONTAINING PROTEIN DDB_G0272472-RELATED"/>
    <property type="match status" value="1"/>
</dbReference>
<feature type="compositionally biased region" description="Basic and acidic residues" evidence="4">
    <location>
        <begin position="125"/>
        <end position="137"/>
    </location>
</feature>
<feature type="compositionally biased region" description="Basic and acidic residues" evidence="4">
    <location>
        <begin position="151"/>
        <end position="162"/>
    </location>
</feature>
<feature type="compositionally biased region" description="Basic and acidic residues" evidence="4">
    <location>
        <begin position="1686"/>
        <end position="1711"/>
    </location>
</feature>
<proteinExistence type="inferred from homology"/>
<evidence type="ECO:0000313" key="6">
    <source>
        <dbReference type="EnsemblMetazoa" id="XP_037872481.1"/>
    </source>
</evidence>
<feature type="coiled-coil region" evidence="3">
    <location>
        <begin position="597"/>
        <end position="652"/>
    </location>
</feature>
<keyword evidence="7" id="KW-1185">Reference proteome</keyword>
<dbReference type="SMART" id="SM00033">
    <property type="entry name" value="CH"/>
    <property type="match status" value="1"/>
</dbReference>
<feature type="compositionally biased region" description="Low complexity" evidence="4">
    <location>
        <begin position="184"/>
        <end position="193"/>
    </location>
</feature>
<dbReference type="InterPro" id="IPR001715">
    <property type="entry name" value="CH_dom"/>
</dbReference>
<feature type="compositionally biased region" description="Polar residues" evidence="4">
    <location>
        <begin position="60"/>
        <end position="76"/>
    </location>
</feature>
<feature type="domain" description="Calponin-homology (CH)" evidence="5">
    <location>
        <begin position="1919"/>
        <end position="2025"/>
    </location>
</feature>
<dbReference type="GeneID" id="101742265"/>
<name>A0A8R2R4I6_BOMMO</name>
<feature type="region of interest" description="Disordered" evidence="4">
    <location>
        <begin position="225"/>
        <end position="260"/>
    </location>
</feature>
<dbReference type="FunFam" id="1.10.418.10:FF:000020">
    <property type="entry name" value="Cytospin-A isoform 1"/>
    <property type="match status" value="1"/>
</dbReference>
<feature type="region of interest" description="Disordered" evidence="4">
    <location>
        <begin position="1624"/>
        <end position="1646"/>
    </location>
</feature>
<feature type="region of interest" description="Disordered" evidence="4">
    <location>
        <begin position="1493"/>
        <end position="1520"/>
    </location>
</feature>
<reference evidence="7" key="1">
    <citation type="journal article" date="2008" name="Insect Biochem. Mol. Biol.">
        <title>The genome of a lepidopteran model insect, the silkworm Bombyx mori.</title>
        <authorList>
            <consortium name="International Silkworm Genome Consortium"/>
        </authorList>
    </citation>
    <scope>NUCLEOTIDE SEQUENCE [LARGE SCALE GENOMIC DNA]</scope>
    <source>
        <strain evidence="7">p50T</strain>
    </source>
</reference>
<comment type="similarity">
    <text evidence="1">Belongs to the cytospin-A family.</text>
</comment>
<organism evidence="6 7">
    <name type="scientific">Bombyx mori</name>
    <name type="common">Silk moth</name>
    <dbReference type="NCBI Taxonomy" id="7091"/>
    <lineage>
        <taxon>Eukaryota</taxon>
        <taxon>Metazoa</taxon>
        <taxon>Ecdysozoa</taxon>
        <taxon>Arthropoda</taxon>
        <taxon>Hexapoda</taxon>
        <taxon>Insecta</taxon>
        <taxon>Pterygota</taxon>
        <taxon>Neoptera</taxon>
        <taxon>Endopterygota</taxon>
        <taxon>Lepidoptera</taxon>
        <taxon>Glossata</taxon>
        <taxon>Ditrysia</taxon>
        <taxon>Bombycoidea</taxon>
        <taxon>Bombycidae</taxon>
        <taxon>Bombycinae</taxon>
        <taxon>Bombyx</taxon>
    </lineage>
</organism>
<evidence type="ECO:0000313" key="7">
    <source>
        <dbReference type="Proteomes" id="UP000005204"/>
    </source>
</evidence>
<dbReference type="InterPro" id="IPR036872">
    <property type="entry name" value="CH_dom_sf"/>
</dbReference>
<feature type="compositionally biased region" description="Basic and acidic residues" evidence="4">
    <location>
        <begin position="1493"/>
        <end position="1503"/>
    </location>
</feature>
<keyword evidence="2 3" id="KW-0175">Coiled coil</keyword>
<feature type="compositionally biased region" description="Basic and acidic residues" evidence="4">
    <location>
        <begin position="1718"/>
        <end position="1730"/>
    </location>
</feature>
<dbReference type="SUPFAM" id="SSF47576">
    <property type="entry name" value="Calponin-homology domain, CH-domain"/>
    <property type="match status" value="1"/>
</dbReference>
<dbReference type="KEGG" id="bmor:101742265"/>
<evidence type="ECO:0000256" key="1">
    <source>
        <dbReference type="ARBA" id="ARBA00009452"/>
    </source>
</evidence>